<dbReference type="Proteomes" id="UP000019471">
    <property type="component" value="Unassembled WGS sequence"/>
</dbReference>
<dbReference type="GeneID" id="19187661"/>
<dbReference type="RefSeq" id="XP_007741734.1">
    <property type="nucleotide sequence ID" value="XM_007743544.1"/>
</dbReference>
<evidence type="ECO:0000313" key="4">
    <source>
        <dbReference type="EMBL" id="EXJ74634.1"/>
    </source>
</evidence>
<dbReference type="InterPro" id="IPR045336">
    <property type="entry name" value="MmgE_PrpD_N"/>
</dbReference>
<dbReference type="AlphaFoldDB" id="W9XWJ3"/>
<dbReference type="STRING" id="1182543.W9XWJ3"/>
<comment type="similarity">
    <text evidence="1">Belongs to the PrpD family.</text>
</comment>
<evidence type="ECO:0008006" key="6">
    <source>
        <dbReference type="Google" id="ProtNLM"/>
    </source>
</evidence>
<gene>
    <name evidence="4" type="ORF">A1O5_02931</name>
</gene>
<evidence type="ECO:0000259" key="3">
    <source>
        <dbReference type="Pfam" id="PF19305"/>
    </source>
</evidence>
<dbReference type="OrthoDB" id="10267976at2759"/>
<sequence length="448" mass="48330">MAVIDHTAQLAHFFSQLRYDDLPEQVVEQAKRGILNSLGCALGSSETSSAQKVFSLINQADQATLLGRVDRASVEDATLLNGVALTAADYDDTHLRTVIHPSGTPLAALFSWAENRHLSGKEFLLAFVCGVEAQCAVGNAISPGHYRDGWHITGTTGSFGAAAAVAKTLDLDSHRFAAALGHACSMAGGIRAMFGTDTKTLHMGRAAQNGILAANLALHGFESCTRSIESWAKLVSPTVNEQLISILAQDGKWQILQNTFKPYPCGIVIHPLIDGCLEAFADDKAIAEKLDTVDVLVNPQCIRLCSIKHPKSGLEAIFSLYHGCAVALVRGHAGPSQFTDQACNDAAITSVRDKVKVATNEAIHDDEAYLTFRYRCGAPQEKKIHVQHATGCLTRPMTKLSLEEKFLDQAVPIIGKQRAQMAMEASWNLENVGDIADFARLFSLLHQS</sequence>
<evidence type="ECO:0000259" key="2">
    <source>
        <dbReference type="Pfam" id="PF03972"/>
    </source>
</evidence>
<dbReference type="InterPro" id="IPR042188">
    <property type="entry name" value="MmgE/PrpD_sf_2"/>
</dbReference>
<dbReference type="Gene3D" id="1.10.4100.10">
    <property type="entry name" value="2-methylcitrate dehydratase PrpD"/>
    <property type="match status" value="1"/>
</dbReference>
<dbReference type="Pfam" id="PF19305">
    <property type="entry name" value="MmgE_PrpD_C"/>
    <property type="match status" value="1"/>
</dbReference>
<name>W9XWJ3_9EURO</name>
<feature type="domain" description="MmgE/PrpD N-terminal" evidence="2">
    <location>
        <begin position="9"/>
        <end position="229"/>
    </location>
</feature>
<dbReference type="eggNOG" id="ENOG502QVEB">
    <property type="taxonomic scope" value="Eukaryota"/>
</dbReference>
<reference evidence="4 5" key="1">
    <citation type="submission" date="2013-03" db="EMBL/GenBank/DDBJ databases">
        <title>The Genome Sequence of Cladophialophora psammophila CBS 110553.</title>
        <authorList>
            <consortium name="The Broad Institute Genomics Platform"/>
            <person name="Cuomo C."/>
            <person name="de Hoog S."/>
            <person name="Gorbushina A."/>
            <person name="Walker B."/>
            <person name="Young S.K."/>
            <person name="Zeng Q."/>
            <person name="Gargeya S."/>
            <person name="Fitzgerald M."/>
            <person name="Haas B."/>
            <person name="Abouelleil A."/>
            <person name="Allen A.W."/>
            <person name="Alvarado L."/>
            <person name="Arachchi H.M."/>
            <person name="Berlin A.M."/>
            <person name="Chapman S.B."/>
            <person name="Gainer-Dewar J."/>
            <person name="Goldberg J."/>
            <person name="Griggs A."/>
            <person name="Gujja S."/>
            <person name="Hansen M."/>
            <person name="Howarth C."/>
            <person name="Imamovic A."/>
            <person name="Ireland A."/>
            <person name="Larimer J."/>
            <person name="McCowan C."/>
            <person name="Murphy C."/>
            <person name="Pearson M."/>
            <person name="Poon T.W."/>
            <person name="Priest M."/>
            <person name="Roberts A."/>
            <person name="Saif S."/>
            <person name="Shea T."/>
            <person name="Sisk P."/>
            <person name="Sykes S."/>
            <person name="Wortman J."/>
            <person name="Nusbaum C."/>
            <person name="Birren B."/>
        </authorList>
    </citation>
    <scope>NUCLEOTIDE SEQUENCE [LARGE SCALE GENOMIC DNA]</scope>
    <source>
        <strain evidence="4 5">CBS 110553</strain>
    </source>
</reference>
<dbReference type="HOGENOM" id="CLU_026574_2_1_1"/>
<keyword evidence="5" id="KW-1185">Reference proteome</keyword>
<dbReference type="Gene3D" id="3.30.1330.120">
    <property type="entry name" value="2-methylcitrate dehydratase PrpD"/>
    <property type="match status" value="1"/>
</dbReference>
<organism evidence="4 5">
    <name type="scientific">Cladophialophora psammophila CBS 110553</name>
    <dbReference type="NCBI Taxonomy" id="1182543"/>
    <lineage>
        <taxon>Eukaryota</taxon>
        <taxon>Fungi</taxon>
        <taxon>Dikarya</taxon>
        <taxon>Ascomycota</taxon>
        <taxon>Pezizomycotina</taxon>
        <taxon>Eurotiomycetes</taxon>
        <taxon>Chaetothyriomycetidae</taxon>
        <taxon>Chaetothyriales</taxon>
        <taxon>Herpotrichiellaceae</taxon>
        <taxon>Cladophialophora</taxon>
    </lineage>
</organism>
<proteinExistence type="inferred from homology"/>
<dbReference type="GO" id="GO:0016829">
    <property type="term" value="F:lyase activity"/>
    <property type="evidence" value="ECO:0007669"/>
    <property type="project" value="InterPro"/>
</dbReference>
<dbReference type="SUPFAM" id="SSF103378">
    <property type="entry name" value="2-methylcitrate dehydratase PrpD"/>
    <property type="match status" value="1"/>
</dbReference>
<dbReference type="InterPro" id="IPR005656">
    <property type="entry name" value="MmgE_PrpD"/>
</dbReference>
<evidence type="ECO:0000256" key="1">
    <source>
        <dbReference type="ARBA" id="ARBA00006174"/>
    </source>
</evidence>
<dbReference type="Pfam" id="PF03972">
    <property type="entry name" value="MmgE_PrpD_N"/>
    <property type="match status" value="1"/>
</dbReference>
<feature type="domain" description="MmgE/PrpD C-terminal" evidence="3">
    <location>
        <begin position="263"/>
        <end position="428"/>
    </location>
</feature>
<dbReference type="InterPro" id="IPR042183">
    <property type="entry name" value="MmgE/PrpD_sf_1"/>
</dbReference>
<dbReference type="InterPro" id="IPR036148">
    <property type="entry name" value="MmgE/PrpD_sf"/>
</dbReference>
<evidence type="ECO:0000313" key="5">
    <source>
        <dbReference type="Proteomes" id="UP000019471"/>
    </source>
</evidence>
<dbReference type="PANTHER" id="PTHR16943:SF8">
    <property type="entry name" value="2-METHYLCITRATE DEHYDRATASE"/>
    <property type="match status" value="1"/>
</dbReference>
<dbReference type="PANTHER" id="PTHR16943">
    <property type="entry name" value="2-METHYLCITRATE DEHYDRATASE-RELATED"/>
    <property type="match status" value="1"/>
</dbReference>
<dbReference type="InterPro" id="IPR045337">
    <property type="entry name" value="MmgE_PrpD_C"/>
</dbReference>
<protein>
    <recommendedName>
        <fullName evidence="6">MmgE/PrpD family protein</fullName>
    </recommendedName>
</protein>
<accession>W9XWJ3</accession>
<dbReference type="EMBL" id="AMGX01000003">
    <property type="protein sequence ID" value="EXJ74634.1"/>
    <property type="molecule type" value="Genomic_DNA"/>
</dbReference>
<comment type="caution">
    <text evidence="4">The sequence shown here is derived from an EMBL/GenBank/DDBJ whole genome shotgun (WGS) entry which is preliminary data.</text>
</comment>